<evidence type="ECO:0000256" key="1">
    <source>
        <dbReference type="SAM" id="Phobius"/>
    </source>
</evidence>
<sequence length="90" mass="10870">MRSQFIVIFILLISLGLIYFFFNIGEIPFYPYDTSKYIIEDFRVKLMLYDPELVNQTYYTLCMENGVLCYYNGTHIIYSDKFRNIFLEVD</sequence>
<evidence type="ECO:0000313" key="3">
    <source>
        <dbReference type="Proteomes" id="UP000266622"/>
    </source>
</evidence>
<dbReference type="Proteomes" id="UP000266622">
    <property type="component" value="Unassembled WGS sequence"/>
</dbReference>
<dbReference type="AlphaFoldDB" id="A0A397WN42"/>
<keyword evidence="1" id="KW-0472">Membrane</keyword>
<comment type="caution">
    <text evidence="2">The sequence shown here is derived from an EMBL/GenBank/DDBJ whole genome shotgun (WGS) entry which is preliminary data.</text>
</comment>
<keyword evidence="1" id="KW-0812">Transmembrane</keyword>
<accession>A0A397WN42</accession>
<keyword evidence="1" id="KW-1133">Transmembrane helix</keyword>
<evidence type="ECO:0000313" key="2">
    <source>
        <dbReference type="EMBL" id="RIB35504.1"/>
    </source>
</evidence>
<reference evidence="2 3" key="1">
    <citation type="journal article" date="2018" name="Syst. Appl. Microbiol.">
        <title>A new symbiotic nanoarchaeote (Candidatus Nanoclepta minutus) and its host (Zestosphaera tikiterensis gen. nov., sp. nov.) from a New Zealand hot spring.</title>
        <authorList>
            <person name="St John E."/>
            <person name="Liu Y."/>
            <person name="Podar M."/>
            <person name="Stott M.B."/>
            <person name="Meneghin J."/>
            <person name="Chen Z."/>
            <person name="Lagutin K."/>
            <person name="Mitchell K."/>
            <person name="Reysenbach A.L."/>
        </authorList>
    </citation>
    <scope>NUCLEOTIDE SEQUENCE [LARGE SCALE GENOMIC DNA]</scope>
    <source>
        <strain evidence="2">NZ3</strain>
    </source>
</reference>
<feature type="transmembrane region" description="Helical" evidence="1">
    <location>
        <begin position="5"/>
        <end position="22"/>
    </location>
</feature>
<dbReference type="EMBL" id="MWMI01000001">
    <property type="protein sequence ID" value="RIB35504.1"/>
    <property type="molecule type" value="Genomic_DNA"/>
</dbReference>
<protein>
    <submittedName>
        <fullName evidence="2">Uncharacterized protein</fullName>
    </submittedName>
</protein>
<gene>
    <name evidence="2" type="ORF">BXU00_00110</name>
</gene>
<name>A0A397WN42_9ARCH</name>
<proteinExistence type="predicted"/>
<organism evidence="2 3">
    <name type="scientific">Candidatus Nanoclepta minutus</name>
    <dbReference type="NCBI Taxonomy" id="1940235"/>
    <lineage>
        <taxon>Archaea</taxon>
        <taxon>Nanobdellota</taxon>
        <taxon>Candidatus Nanoclepta</taxon>
    </lineage>
</organism>